<accession>A0A9P6DPB9</accession>
<evidence type="ECO:0000313" key="3">
    <source>
        <dbReference type="Proteomes" id="UP000886523"/>
    </source>
</evidence>
<dbReference type="EMBL" id="MU129050">
    <property type="protein sequence ID" value="KAF9508807.1"/>
    <property type="molecule type" value="Genomic_DNA"/>
</dbReference>
<name>A0A9P6DPB9_9AGAM</name>
<keyword evidence="1" id="KW-0472">Membrane</keyword>
<protein>
    <submittedName>
        <fullName evidence="2">Uncharacterized protein</fullName>
    </submittedName>
</protein>
<evidence type="ECO:0000256" key="1">
    <source>
        <dbReference type="SAM" id="Phobius"/>
    </source>
</evidence>
<dbReference type="Proteomes" id="UP000886523">
    <property type="component" value="Unassembled WGS sequence"/>
</dbReference>
<dbReference type="OrthoDB" id="4590138at2759"/>
<keyword evidence="1" id="KW-0812">Transmembrane</keyword>
<organism evidence="2 3">
    <name type="scientific">Hydnum rufescens UP504</name>
    <dbReference type="NCBI Taxonomy" id="1448309"/>
    <lineage>
        <taxon>Eukaryota</taxon>
        <taxon>Fungi</taxon>
        <taxon>Dikarya</taxon>
        <taxon>Basidiomycota</taxon>
        <taxon>Agaricomycotina</taxon>
        <taxon>Agaricomycetes</taxon>
        <taxon>Cantharellales</taxon>
        <taxon>Hydnaceae</taxon>
        <taxon>Hydnum</taxon>
    </lineage>
</organism>
<dbReference type="AlphaFoldDB" id="A0A9P6DPB9"/>
<keyword evidence="3" id="KW-1185">Reference proteome</keyword>
<reference evidence="2" key="1">
    <citation type="journal article" date="2020" name="Nat. Commun.">
        <title>Large-scale genome sequencing of mycorrhizal fungi provides insights into the early evolution of symbiotic traits.</title>
        <authorList>
            <person name="Miyauchi S."/>
            <person name="Kiss E."/>
            <person name="Kuo A."/>
            <person name="Drula E."/>
            <person name="Kohler A."/>
            <person name="Sanchez-Garcia M."/>
            <person name="Morin E."/>
            <person name="Andreopoulos B."/>
            <person name="Barry K.W."/>
            <person name="Bonito G."/>
            <person name="Buee M."/>
            <person name="Carver A."/>
            <person name="Chen C."/>
            <person name="Cichocki N."/>
            <person name="Clum A."/>
            <person name="Culley D."/>
            <person name="Crous P.W."/>
            <person name="Fauchery L."/>
            <person name="Girlanda M."/>
            <person name="Hayes R.D."/>
            <person name="Keri Z."/>
            <person name="LaButti K."/>
            <person name="Lipzen A."/>
            <person name="Lombard V."/>
            <person name="Magnuson J."/>
            <person name="Maillard F."/>
            <person name="Murat C."/>
            <person name="Nolan M."/>
            <person name="Ohm R.A."/>
            <person name="Pangilinan J."/>
            <person name="Pereira M.F."/>
            <person name="Perotto S."/>
            <person name="Peter M."/>
            <person name="Pfister S."/>
            <person name="Riley R."/>
            <person name="Sitrit Y."/>
            <person name="Stielow J.B."/>
            <person name="Szollosi G."/>
            <person name="Zifcakova L."/>
            <person name="Stursova M."/>
            <person name="Spatafora J.W."/>
            <person name="Tedersoo L."/>
            <person name="Vaario L.M."/>
            <person name="Yamada A."/>
            <person name="Yan M."/>
            <person name="Wang P."/>
            <person name="Xu J."/>
            <person name="Bruns T."/>
            <person name="Baldrian P."/>
            <person name="Vilgalys R."/>
            <person name="Dunand C."/>
            <person name="Henrissat B."/>
            <person name="Grigoriev I.V."/>
            <person name="Hibbett D."/>
            <person name="Nagy L.G."/>
            <person name="Martin F.M."/>
        </authorList>
    </citation>
    <scope>NUCLEOTIDE SEQUENCE</scope>
    <source>
        <strain evidence="2">UP504</strain>
    </source>
</reference>
<evidence type="ECO:0000313" key="2">
    <source>
        <dbReference type="EMBL" id="KAF9508807.1"/>
    </source>
</evidence>
<comment type="caution">
    <text evidence="2">The sequence shown here is derived from an EMBL/GenBank/DDBJ whole genome shotgun (WGS) entry which is preliminary data.</text>
</comment>
<sequence length="50" mass="5855">MLSVRCLLRFVIFLQPGFYLLAISAITSHFDIFWPIYASMYGIFSKPENH</sequence>
<keyword evidence="1" id="KW-1133">Transmembrane helix</keyword>
<proteinExistence type="predicted"/>
<feature type="transmembrane region" description="Helical" evidence="1">
    <location>
        <begin position="7"/>
        <end position="30"/>
    </location>
</feature>
<gene>
    <name evidence="2" type="ORF">BS47DRAFT_1320553</name>
</gene>